<evidence type="ECO:0000256" key="1">
    <source>
        <dbReference type="SAM" id="SignalP"/>
    </source>
</evidence>
<evidence type="ECO:0000313" key="3">
    <source>
        <dbReference type="Proteomes" id="UP000545037"/>
    </source>
</evidence>
<organism evidence="2 3">
    <name type="scientific">Brevundimonas variabilis</name>
    <dbReference type="NCBI Taxonomy" id="74312"/>
    <lineage>
        <taxon>Bacteria</taxon>
        <taxon>Pseudomonadati</taxon>
        <taxon>Pseudomonadota</taxon>
        <taxon>Alphaproteobacteria</taxon>
        <taxon>Caulobacterales</taxon>
        <taxon>Caulobacteraceae</taxon>
        <taxon>Brevundimonas</taxon>
    </lineage>
</organism>
<evidence type="ECO:0000313" key="2">
    <source>
        <dbReference type="EMBL" id="MBB5746095.1"/>
    </source>
</evidence>
<dbReference type="InterPro" id="IPR058513">
    <property type="entry name" value="DUF8200"/>
</dbReference>
<proteinExistence type="predicted"/>
<dbReference type="NCBIfam" id="NF047636">
    <property type="entry name" value="CC_3452_fam"/>
    <property type="match status" value="1"/>
</dbReference>
<keyword evidence="3" id="KW-1185">Reference proteome</keyword>
<gene>
    <name evidence="2" type="ORF">GGR13_001679</name>
</gene>
<accession>A0A7W9FEA9</accession>
<comment type="caution">
    <text evidence="2">The sequence shown here is derived from an EMBL/GenBank/DDBJ whole genome shotgun (WGS) entry which is preliminary data.</text>
</comment>
<name>A0A7W9FEA9_9CAUL</name>
<dbReference type="Pfam" id="PF26624">
    <property type="entry name" value="DUF8200"/>
    <property type="match status" value="1"/>
</dbReference>
<feature type="chain" id="PRO_5030849434" description="Secreted protein" evidence="1">
    <location>
        <begin position="19"/>
        <end position="99"/>
    </location>
</feature>
<dbReference type="InterPro" id="IPR058067">
    <property type="entry name" value="CC_3452-like"/>
</dbReference>
<reference evidence="2 3" key="1">
    <citation type="submission" date="2020-08" db="EMBL/GenBank/DDBJ databases">
        <title>Genomic Encyclopedia of Type Strains, Phase IV (KMG-IV): sequencing the most valuable type-strain genomes for metagenomic binning, comparative biology and taxonomic classification.</title>
        <authorList>
            <person name="Goeker M."/>
        </authorList>
    </citation>
    <scope>NUCLEOTIDE SEQUENCE [LARGE SCALE GENOMIC DNA]</scope>
    <source>
        <strain evidence="2 3">DSM 4737</strain>
    </source>
</reference>
<dbReference type="Proteomes" id="UP000545037">
    <property type="component" value="Unassembled WGS sequence"/>
</dbReference>
<evidence type="ECO:0008006" key="4">
    <source>
        <dbReference type="Google" id="ProtNLM"/>
    </source>
</evidence>
<dbReference type="AlphaFoldDB" id="A0A7W9FEA9"/>
<protein>
    <recommendedName>
        <fullName evidence="4">Secreted protein</fullName>
    </recommendedName>
</protein>
<dbReference type="RefSeq" id="WP_183213039.1">
    <property type="nucleotide sequence ID" value="NZ_JACHOR010000002.1"/>
</dbReference>
<keyword evidence="1" id="KW-0732">Signal</keyword>
<dbReference type="EMBL" id="JACHOR010000002">
    <property type="protein sequence ID" value="MBB5746095.1"/>
    <property type="molecule type" value="Genomic_DNA"/>
</dbReference>
<sequence>MRAILVAAALFAAVPAFAQPSDAPATRAVLADAAQAPRGRTIVDGANWRCEGTTCTANGGAAQPATRACRRVKAKLGPLTEFSWKGEVLTAEQLAVCNA</sequence>
<feature type="signal peptide" evidence="1">
    <location>
        <begin position="1"/>
        <end position="18"/>
    </location>
</feature>